<comment type="catalytic activity">
    <reaction evidence="16">
        <text>prostaglandin H2 = prostaglandin E2</text>
        <dbReference type="Rhea" id="RHEA:12893"/>
        <dbReference type="ChEBI" id="CHEBI:57405"/>
        <dbReference type="ChEBI" id="CHEBI:606564"/>
        <dbReference type="EC" id="5.3.99.3"/>
    </reaction>
    <physiologicalReaction direction="left-to-right" evidence="16">
        <dbReference type="Rhea" id="RHEA:12894"/>
    </physiologicalReaction>
</comment>
<dbReference type="GO" id="GO:0012505">
    <property type="term" value="C:endomembrane system"/>
    <property type="evidence" value="ECO:0007669"/>
    <property type="project" value="UniProtKB-SubCell"/>
</dbReference>
<dbReference type="eggNOG" id="KOG3029">
    <property type="taxonomic scope" value="Eukaryota"/>
</dbReference>
<keyword evidence="13" id="KW-0275">Fatty acid biosynthesis</keyword>
<keyword evidence="9" id="KW-0276">Fatty acid metabolism</keyword>
<evidence type="ECO:0000256" key="7">
    <source>
        <dbReference type="ARBA" id="ARBA00022585"/>
    </source>
</evidence>
<dbReference type="PANTHER" id="PTHR12782">
    <property type="entry name" value="MICROSOMAL PROSTAGLANDIN E SYNTHASE-2"/>
    <property type="match status" value="1"/>
</dbReference>
<evidence type="ECO:0000256" key="1">
    <source>
        <dbReference type="ARBA" id="ARBA00004702"/>
    </source>
</evidence>
<evidence type="ECO:0000256" key="11">
    <source>
        <dbReference type="ARBA" id="ARBA00023098"/>
    </source>
</evidence>
<dbReference type="SFLD" id="SFLDG01203">
    <property type="entry name" value="Prostaglandin_E_synthase_like1"/>
    <property type="match status" value="1"/>
</dbReference>
<dbReference type="CDD" id="cd03197">
    <property type="entry name" value="GST_C_mPGES2"/>
    <property type="match status" value="1"/>
</dbReference>
<dbReference type="InterPro" id="IPR034335">
    <property type="entry name" value="PGES2_C"/>
</dbReference>
<dbReference type="EnsemblProtists" id="HpaT808487">
    <property type="protein sequence ID" value="HpaP808487"/>
    <property type="gene ID" value="HpaG808487"/>
</dbReference>
<dbReference type="STRING" id="559515.M4BPZ8"/>
<evidence type="ECO:0000259" key="19">
    <source>
        <dbReference type="PROSITE" id="PS50404"/>
    </source>
</evidence>
<dbReference type="GO" id="GO:0001516">
    <property type="term" value="P:prostaglandin biosynthetic process"/>
    <property type="evidence" value="ECO:0007669"/>
    <property type="project" value="UniProtKB-UniPathway"/>
</dbReference>
<keyword evidence="12" id="KW-0472">Membrane</keyword>
<dbReference type="PROSITE" id="PS51354">
    <property type="entry name" value="GLUTAREDOXIN_2"/>
    <property type="match status" value="1"/>
</dbReference>
<dbReference type="InterPro" id="IPR036282">
    <property type="entry name" value="Glutathione-S-Trfase_C_sf"/>
</dbReference>
<dbReference type="PROSITE" id="PS00195">
    <property type="entry name" value="GLUTAREDOXIN_1"/>
    <property type="match status" value="1"/>
</dbReference>
<dbReference type="HOGENOM" id="CLU_011226_0_2_1"/>
<dbReference type="VEuPathDB" id="FungiDB:HpaG808487"/>
<dbReference type="GO" id="GO:0005739">
    <property type="term" value="C:mitochondrion"/>
    <property type="evidence" value="ECO:0007669"/>
    <property type="project" value="TreeGrafter"/>
</dbReference>
<keyword evidence="5" id="KW-0644">Prostaglandin metabolism</keyword>
<feature type="domain" description="GST N-terminal" evidence="19">
    <location>
        <begin position="152"/>
        <end position="229"/>
    </location>
</feature>
<dbReference type="Gene3D" id="3.40.30.10">
    <property type="entry name" value="Glutaredoxin"/>
    <property type="match status" value="1"/>
</dbReference>
<dbReference type="InterPro" id="IPR036249">
    <property type="entry name" value="Thioredoxin-like_sf"/>
</dbReference>
<name>M4BPZ8_HYAAE</name>
<dbReference type="GO" id="GO:0050220">
    <property type="term" value="F:prostaglandin-E synthase activity"/>
    <property type="evidence" value="ECO:0007669"/>
    <property type="project" value="UniProtKB-EC"/>
</dbReference>
<evidence type="ECO:0000256" key="3">
    <source>
        <dbReference type="ARBA" id="ARBA00012203"/>
    </source>
</evidence>
<dbReference type="SFLD" id="SFLDG01182">
    <property type="entry name" value="Prostaglandin_E_synthase_like"/>
    <property type="match status" value="1"/>
</dbReference>
<dbReference type="SUPFAM" id="SSF47616">
    <property type="entry name" value="GST C-terminal domain-like"/>
    <property type="match status" value="1"/>
</dbReference>
<dbReference type="Gene3D" id="1.20.1050.10">
    <property type="match status" value="1"/>
</dbReference>
<evidence type="ECO:0000256" key="2">
    <source>
        <dbReference type="ARBA" id="ARBA00007409"/>
    </source>
</evidence>
<evidence type="ECO:0000256" key="18">
    <source>
        <dbReference type="ARBA" id="ARBA00037847"/>
    </source>
</evidence>
<comment type="pathway">
    <text evidence="1">Lipid metabolism; prostaglandin biosynthesis.</text>
</comment>
<proteinExistence type="inferred from homology"/>
<accession>M4BPZ8</accession>
<dbReference type="UniPathway" id="UPA00662"/>
<dbReference type="SFLD" id="SFLDS00019">
    <property type="entry name" value="Glutathione_Transferase_(cytos"/>
    <property type="match status" value="1"/>
</dbReference>
<dbReference type="PROSITE" id="PS50404">
    <property type="entry name" value="GST_NTER"/>
    <property type="match status" value="1"/>
</dbReference>
<keyword evidence="21" id="KW-1185">Reference proteome</keyword>
<evidence type="ECO:0000256" key="17">
    <source>
        <dbReference type="ARBA" id="ARBA00031041"/>
    </source>
</evidence>
<dbReference type="InParanoid" id="M4BPZ8"/>
<keyword evidence="6" id="KW-0444">Lipid biosynthesis</keyword>
<evidence type="ECO:0000256" key="12">
    <source>
        <dbReference type="ARBA" id="ARBA00023136"/>
    </source>
</evidence>
<evidence type="ECO:0000256" key="16">
    <source>
        <dbReference type="ARBA" id="ARBA00023931"/>
    </source>
</evidence>
<evidence type="ECO:0000256" key="5">
    <source>
        <dbReference type="ARBA" id="ARBA00022501"/>
    </source>
</evidence>
<dbReference type="OMA" id="FQRINPE"/>
<sequence length="397" mass="44395">MCVANADWWSMVVVLSRKHSGDLGSSGSHPITSKSALWRYEDVFAFGGYSVKRKMLQALNLHHPFSSMLHRSVARLACGLRSTSSALARPSAPKRLVPTTTRCRSHTSGSASLLLQNWRFVAATAVSTSASCAFCSTAASVTDTVSTNRAVPKVVLYQYEPCPYCCKVKAVLDYLKLPYDVVEVNPLTKKETKAVTEYAKVPVVTINDEVVVDSSAIITRLWDLVEPAKRSQLEDREPPEEEVQWCQWVDQKLIVLTPPNIYRTMPEALQAFDYCLTAGNFTSMERHLSKYVGAMAMYLIAKRSKKKYDIDDERLALYAALNSWVDAVGDKRPFLGGDEPNKADLSVFGVLRAMYGLDAYNDVMRETKIEPWFRRMTAKVGFSSRTASKQLENTVKE</sequence>
<evidence type="ECO:0000256" key="10">
    <source>
        <dbReference type="ARBA" id="ARBA00022989"/>
    </source>
</evidence>
<comment type="catalytic activity">
    <reaction evidence="15">
        <text>prostaglandin H2 = (12S)-hydroxy-(5Z,8E,10E)-heptadecatrienoate + malonaldehyde</text>
        <dbReference type="Rhea" id="RHEA:48644"/>
        <dbReference type="ChEBI" id="CHEBI:57405"/>
        <dbReference type="ChEBI" id="CHEBI:90694"/>
        <dbReference type="ChEBI" id="CHEBI:566274"/>
    </reaction>
    <physiologicalReaction direction="left-to-right" evidence="15">
        <dbReference type="Rhea" id="RHEA:48645"/>
    </physiologicalReaction>
</comment>
<comment type="subcellular location">
    <subcellularLocation>
        <location evidence="18">Endomembrane system</location>
        <topology evidence="18">Single-pass membrane protein</topology>
    </subcellularLocation>
</comment>
<organism evidence="20 21">
    <name type="scientific">Hyaloperonospora arabidopsidis (strain Emoy2)</name>
    <name type="common">Downy mildew agent</name>
    <name type="synonym">Peronospora arabidopsidis</name>
    <dbReference type="NCBI Taxonomy" id="559515"/>
    <lineage>
        <taxon>Eukaryota</taxon>
        <taxon>Sar</taxon>
        <taxon>Stramenopiles</taxon>
        <taxon>Oomycota</taxon>
        <taxon>Peronosporomycetes</taxon>
        <taxon>Peronosporales</taxon>
        <taxon>Peronosporaceae</taxon>
        <taxon>Hyaloperonospora</taxon>
    </lineage>
</organism>
<evidence type="ECO:0000256" key="8">
    <source>
        <dbReference type="ARBA" id="ARBA00022692"/>
    </source>
</evidence>
<dbReference type="AlphaFoldDB" id="M4BPZ8"/>
<keyword evidence="8" id="KW-0812">Transmembrane</keyword>
<dbReference type="InterPro" id="IPR040079">
    <property type="entry name" value="Glutathione_S-Trfase"/>
</dbReference>
<evidence type="ECO:0000313" key="21">
    <source>
        <dbReference type="Proteomes" id="UP000011713"/>
    </source>
</evidence>
<dbReference type="InterPro" id="IPR004045">
    <property type="entry name" value="Glutathione_S-Trfase_N"/>
</dbReference>
<evidence type="ECO:0000313" key="20">
    <source>
        <dbReference type="EnsemblProtists" id="HpaP808487"/>
    </source>
</evidence>
<reference evidence="20" key="2">
    <citation type="submission" date="2015-06" db="UniProtKB">
        <authorList>
            <consortium name="EnsemblProtists"/>
        </authorList>
    </citation>
    <scope>IDENTIFICATION</scope>
    <source>
        <strain evidence="20">Emoy2</strain>
    </source>
</reference>
<dbReference type="PANTHER" id="PTHR12782:SF5">
    <property type="entry name" value="PROSTAGLANDIN E SYNTHASE 2"/>
    <property type="match status" value="1"/>
</dbReference>
<keyword evidence="14" id="KW-0413">Isomerase</keyword>
<dbReference type="Proteomes" id="UP000011713">
    <property type="component" value="Unassembled WGS sequence"/>
</dbReference>
<evidence type="ECO:0000256" key="4">
    <source>
        <dbReference type="ARBA" id="ARBA00019474"/>
    </source>
</evidence>
<dbReference type="EMBL" id="JH598533">
    <property type="status" value="NOT_ANNOTATED_CDS"/>
    <property type="molecule type" value="Genomic_DNA"/>
</dbReference>
<evidence type="ECO:0000256" key="6">
    <source>
        <dbReference type="ARBA" id="ARBA00022516"/>
    </source>
</evidence>
<keyword evidence="10" id="KW-1133">Transmembrane helix</keyword>
<evidence type="ECO:0000256" key="9">
    <source>
        <dbReference type="ARBA" id="ARBA00022832"/>
    </source>
</evidence>
<protein>
    <recommendedName>
        <fullName evidence="4">Prostaglandin E synthase 2</fullName>
        <ecNumber evidence="3">5.3.99.3</ecNumber>
    </recommendedName>
    <alternativeName>
        <fullName evidence="17">Microsomal prostaglandin E synthase 2</fullName>
    </alternativeName>
</protein>
<evidence type="ECO:0000256" key="13">
    <source>
        <dbReference type="ARBA" id="ARBA00023160"/>
    </source>
</evidence>
<dbReference type="SUPFAM" id="SSF52833">
    <property type="entry name" value="Thioredoxin-like"/>
    <property type="match status" value="1"/>
</dbReference>
<evidence type="ECO:0000256" key="14">
    <source>
        <dbReference type="ARBA" id="ARBA00023235"/>
    </source>
</evidence>
<dbReference type="InterPro" id="IPR034334">
    <property type="entry name" value="PGES2"/>
</dbReference>
<reference evidence="21" key="1">
    <citation type="journal article" date="2010" name="Science">
        <title>Signatures of adaptation to obligate biotrophy in the Hyaloperonospora arabidopsidis genome.</title>
        <authorList>
            <person name="Baxter L."/>
            <person name="Tripathy S."/>
            <person name="Ishaque N."/>
            <person name="Boot N."/>
            <person name="Cabral A."/>
            <person name="Kemen E."/>
            <person name="Thines M."/>
            <person name="Ah-Fong A."/>
            <person name="Anderson R."/>
            <person name="Badejoko W."/>
            <person name="Bittner-Eddy P."/>
            <person name="Boore J.L."/>
            <person name="Chibucos M.C."/>
            <person name="Coates M."/>
            <person name="Dehal P."/>
            <person name="Delehaunty K."/>
            <person name="Dong S."/>
            <person name="Downton P."/>
            <person name="Dumas B."/>
            <person name="Fabro G."/>
            <person name="Fronick C."/>
            <person name="Fuerstenberg S.I."/>
            <person name="Fulton L."/>
            <person name="Gaulin E."/>
            <person name="Govers F."/>
            <person name="Hughes L."/>
            <person name="Humphray S."/>
            <person name="Jiang R.H."/>
            <person name="Judelson H."/>
            <person name="Kamoun S."/>
            <person name="Kyung K."/>
            <person name="Meijer H."/>
            <person name="Minx P."/>
            <person name="Morris P."/>
            <person name="Nelson J."/>
            <person name="Phuntumart V."/>
            <person name="Qutob D."/>
            <person name="Rehmany A."/>
            <person name="Rougon-Cardoso A."/>
            <person name="Ryden P."/>
            <person name="Torto-Alalibo T."/>
            <person name="Studholme D."/>
            <person name="Wang Y."/>
            <person name="Win J."/>
            <person name="Wood J."/>
            <person name="Clifton S.W."/>
            <person name="Rogers J."/>
            <person name="Van den Ackerveken G."/>
            <person name="Jones J.D."/>
            <person name="McDowell J.M."/>
            <person name="Beynon J."/>
            <person name="Tyler B.M."/>
        </authorList>
    </citation>
    <scope>NUCLEOTIDE SEQUENCE [LARGE SCALE GENOMIC DNA]</scope>
    <source>
        <strain evidence="21">Emoy2</strain>
    </source>
</reference>
<keyword evidence="11" id="KW-0443">Lipid metabolism</keyword>
<dbReference type="EC" id="5.3.99.3" evidence="3"/>
<evidence type="ECO:0000256" key="15">
    <source>
        <dbReference type="ARBA" id="ARBA00023930"/>
    </source>
</evidence>
<dbReference type="InterPro" id="IPR011767">
    <property type="entry name" value="GLR_AS"/>
</dbReference>
<comment type="similarity">
    <text evidence="2">Belongs to the GST superfamily.</text>
</comment>
<keyword evidence="7" id="KW-0643">Prostaglandin biosynthesis</keyword>
<dbReference type="Pfam" id="PF13417">
    <property type="entry name" value="GST_N_3"/>
    <property type="match status" value="1"/>
</dbReference>